<dbReference type="AlphaFoldDB" id="A0A0L7L6D3"/>
<reference evidence="1 2" key="1">
    <citation type="journal article" date="2015" name="Genome Biol. Evol.">
        <title>The genome of winter moth (Operophtera brumata) provides a genomic perspective on sexual dimorphism and phenology.</title>
        <authorList>
            <person name="Derks M.F."/>
            <person name="Smit S."/>
            <person name="Salis L."/>
            <person name="Schijlen E."/>
            <person name="Bossers A."/>
            <person name="Mateman C."/>
            <person name="Pijl A.S."/>
            <person name="de Ridder D."/>
            <person name="Groenen M.A."/>
            <person name="Visser M.E."/>
            <person name="Megens H.J."/>
        </authorList>
    </citation>
    <scope>NUCLEOTIDE SEQUENCE [LARGE SCALE GENOMIC DNA]</scope>
    <source>
        <strain evidence="1">WM2013NL</strain>
        <tissue evidence="1">Head and thorax</tissue>
    </source>
</reference>
<evidence type="ECO:0000313" key="2">
    <source>
        <dbReference type="Proteomes" id="UP000037510"/>
    </source>
</evidence>
<dbReference type="GO" id="GO:0003964">
    <property type="term" value="F:RNA-directed DNA polymerase activity"/>
    <property type="evidence" value="ECO:0007669"/>
    <property type="project" value="UniProtKB-KW"/>
</dbReference>
<keyword evidence="1" id="KW-0808">Transferase</keyword>
<protein>
    <submittedName>
        <fullName evidence="1">Endonuclease-reverse transcriptase</fullName>
    </submittedName>
</protein>
<dbReference type="Proteomes" id="UP000037510">
    <property type="component" value="Unassembled WGS sequence"/>
</dbReference>
<gene>
    <name evidence="1" type="ORF">OBRU01_09096</name>
</gene>
<keyword evidence="1" id="KW-0540">Nuclease</keyword>
<organism evidence="1 2">
    <name type="scientific">Operophtera brumata</name>
    <name type="common">Winter moth</name>
    <name type="synonym">Phalaena brumata</name>
    <dbReference type="NCBI Taxonomy" id="104452"/>
    <lineage>
        <taxon>Eukaryota</taxon>
        <taxon>Metazoa</taxon>
        <taxon>Ecdysozoa</taxon>
        <taxon>Arthropoda</taxon>
        <taxon>Hexapoda</taxon>
        <taxon>Insecta</taxon>
        <taxon>Pterygota</taxon>
        <taxon>Neoptera</taxon>
        <taxon>Endopterygota</taxon>
        <taxon>Lepidoptera</taxon>
        <taxon>Glossata</taxon>
        <taxon>Ditrysia</taxon>
        <taxon>Geometroidea</taxon>
        <taxon>Geometridae</taxon>
        <taxon>Larentiinae</taxon>
        <taxon>Operophtera</taxon>
    </lineage>
</organism>
<keyword evidence="1" id="KW-0255">Endonuclease</keyword>
<keyword evidence="1" id="KW-0548">Nucleotidyltransferase</keyword>
<proteinExistence type="predicted"/>
<accession>A0A0L7L6D3</accession>
<comment type="caution">
    <text evidence="1">The sequence shown here is derived from an EMBL/GenBank/DDBJ whole genome shotgun (WGS) entry which is preliminary data.</text>
</comment>
<keyword evidence="1" id="KW-0378">Hydrolase</keyword>
<sequence>MTLMLSHGSIITNRNDIMKLATNFYQNLYSSSGYANVTDLSCPGNTDAALPFLESEGELSIQKLNPGPDEVTNEMTSHKAIQPHSTKEKNARAVDGFRYSATLEKGDQLNEQFNVYKVFTLTLLRRISKLIDKIQAIEQAGFQKNYSYVDHNHAEADHRKIRGI</sequence>
<name>A0A0L7L6D3_OPEBR</name>
<dbReference type="GO" id="GO:0004519">
    <property type="term" value="F:endonuclease activity"/>
    <property type="evidence" value="ECO:0007669"/>
    <property type="project" value="UniProtKB-KW"/>
</dbReference>
<keyword evidence="2" id="KW-1185">Reference proteome</keyword>
<dbReference type="EMBL" id="JTDY01002629">
    <property type="protein sequence ID" value="KOB71068.1"/>
    <property type="molecule type" value="Genomic_DNA"/>
</dbReference>
<evidence type="ECO:0000313" key="1">
    <source>
        <dbReference type="EMBL" id="KOB71068.1"/>
    </source>
</evidence>
<keyword evidence="1" id="KW-0695">RNA-directed DNA polymerase</keyword>